<comment type="caution">
    <text evidence="2">The sequence shown here is derived from an EMBL/GenBank/DDBJ whole genome shotgun (WGS) entry which is preliminary data.</text>
</comment>
<evidence type="ECO:0000313" key="3">
    <source>
        <dbReference type="Proteomes" id="UP001189429"/>
    </source>
</evidence>
<organism evidence="2 3">
    <name type="scientific">Prorocentrum cordatum</name>
    <dbReference type="NCBI Taxonomy" id="2364126"/>
    <lineage>
        <taxon>Eukaryota</taxon>
        <taxon>Sar</taxon>
        <taxon>Alveolata</taxon>
        <taxon>Dinophyceae</taxon>
        <taxon>Prorocentrales</taxon>
        <taxon>Prorocentraceae</taxon>
        <taxon>Prorocentrum</taxon>
    </lineage>
</organism>
<dbReference type="InterPro" id="IPR019494">
    <property type="entry name" value="FIST_C"/>
</dbReference>
<protein>
    <recommendedName>
        <fullName evidence="1">FIST C-domain domain-containing protein</fullName>
    </recommendedName>
</protein>
<evidence type="ECO:0000259" key="1">
    <source>
        <dbReference type="SMART" id="SM01204"/>
    </source>
</evidence>
<feature type="domain" description="FIST C-domain" evidence="1">
    <location>
        <begin position="296"/>
        <end position="457"/>
    </location>
</feature>
<dbReference type="SMART" id="SM01204">
    <property type="entry name" value="FIST_C"/>
    <property type="match status" value="1"/>
</dbReference>
<sequence length="479" mass="48595">MAATPLRCGPALGRHALAGALGPGPGAWFAAARPAPLPAAPPAVRSSSSSVGCRSRAAAASALVREEVEPEVAATTVAEKLLQSLGGEPASFTLWFAKGYGRRAAPIGPLLQERLGGSVVVGATSEGGVIGDGAEAQSGTFALSALALAGDGIRAFPFHTGALGTLPELGRGGSWAEAREGVDPVCAAAFASLPVPGPVDPQSWAGLLDTAFARLGGTPGGRPPPPVIGGLPVGNHVFVDGTEHAGGGFGMVLQARLPGASLEPVVCQGAVPFGPWLKITGVAGDHVVTGLNGQAPRQVLEPLMNGPEVPGEGLTMAGIFVDPAPTSSLAAASSASLALAALEGRPSCLVRPLHTFTEEGYLVLSPLTDSLPYAEGMQLQLHCFSSQHALAELRARAEHDVAVHGGRPPDAAVLVSCGARGEQLHGKEGVESRILSEVWGRHVPTVGFFAGGEFGPVGLRTYMHGYTTSCLMLRAEKES</sequence>
<keyword evidence="3" id="KW-1185">Reference proteome</keyword>
<name>A0ABN9VUE4_9DINO</name>
<evidence type="ECO:0000313" key="2">
    <source>
        <dbReference type="EMBL" id="CAK0877117.1"/>
    </source>
</evidence>
<gene>
    <name evidence="2" type="ORF">PCOR1329_LOCUS61262</name>
</gene>
<proteinExistence type="predicted"/>
<dbReference type="Proteomes" id="UP001189429">
    <property type="component" value="Unassembled WGS sequence"/>
</dbReference>
<dbReference type="Pfam" id="PF10442">
    <property type="entry name" value="FIST_C"/>
    <property type="match status" value="1"/>
</dbReference>
<dbReference type="PANTHER" id="PTHR14939">
    <property type="entry name" value="F-BOX ONLY PROTEIN 22"/>
    <property type="match status" value="1"/>
</dbReference>
<accession>A0ABN9VUE4</accession>
<dbReference type="PANTHER" id="PTHR14939:SF5">
    <property type="entry name" value="F-BOX ONLY PROTEIN 22"/>
    <property type="match status" value="1"/>
</dbReference>
<dbReference type="Pfam" id="PF08495">
    <property type="entry name" value="FIST"/>
    <property type="match status" value="1"/>
</dbReference>
<dbReference type="EMBL" id="CAUYUJ010017704">
    <property type="protein sequence ID" value="CAK0877117.1"/>
    <property type="molecule type" value="Genomic_DNA"/>
</dbReference>
<dbReference type="InterPro" id="IPR013702">
    <property type="entry name" value="FIST_domain_N"/>
</dbReference>
<reference evidence="2" key="1">
    <citation type="submission" date="2023-10" db="EMBL/GenBank/DDBJ databases">
        <authorList>
            <person name="Chen Y."/>
            <person name="Shah S."/>
            <person name="Dougan E. K."/>
            <person name="Thang M."/>
            <person name="Chan C."/>
        </authorList>
    </citation>
    <scope>NUCLEOTIDE SEQUENCE [LARGE SCALE GENOMIC DNA]</scope>
</reference>